<keyword evidence="7" id="KW-0677">Repeat</keyword>
<evidence type="ECO:0000256" key="16">
    <source>
        <dbReference type="SAM" id="Phobius"/>
    </source>
</evidence>
<keyword evidence="4" id="KW-0433">Leucine-rich repeat</keyword>
<keyword evidence="20" id="KW-1185">Reference proteome</keyword>
<feature type="transmembrane region" description="Helical" evidence="16">
    <location>
        <begin position="635"/>
        <end position="656"/>
    </location>
</feature>
<keyword evidence="14" id="KW-0325">Glycoprotein</keyword>
<dbReference type="Pfam" id="PF13855">
    <property type="entry name" value="LRR_8"/>
    <property type="match status" value="4"/>
</dbReference>
<evidence type="ECO:0000256" key="12">
    <source>
        <dbReference type="ARBA" id="ARBA00023157"/>
    </source>
</evidence>
<name>A0A8C9R465_SCLFO</name>
<feature type="transmembrane region" description="Helical" evidence="16">
    <location>
        <begin position="720"/>
        <end position="742"/>
    </location>
</feature>
<dbReference type="FunFam" id="3.80.10.10:FF:000770">
    <property type="entry name" value="Uncharacterized protein"/>
    <property type="match status" value="1"/>
</dbReference>
<dbReference type="InterPro" id="IPR000372">
    <property type="entry name" value="LRRNT"/>
</dbReference>
<evidence type="ECO:0000256" key="13">
    <source>
        <dbReference type="ARBA" id="ARBA00023170"/>
    </source>
</evidence>
<dbReference type="Gene3D" id="1.20.1070.10">
    <property type="entry name" value="Rhodopsin 7-helix transmembrane proteins"/>
    <property type="match status" value="1"/>
</dbReference>
<dbReference type="SMART" id="SM00365">
    <property type="entry name" value="LRR_SD22"/>
    <property type="match status" value="6"/>
</dbReference>
<gene>
    <name evidence="19" type="primary">LGR5</name>
</gene>
<accession>A0A8C9R465</accession>
<dbReference type="Gene3D" id="3.80.10.10">
    <property type="entry name" value="Ribonuclease Inhibitor"/>
    <property type="match status" value="1"/>
</dbReference>
<evidence type="ECO:0000256" key="7">
    <source>
        <dbReference type="ARBA" id="ARBA00022737"/>
    </source>
</evidence>
<keyword evidence="6 17" id="KW-0732">Signal</keyword>
<dbReference type="InterPro" id="IPR032675">
    <property type="entry name" value="LRR_dom_sf"/>
</dbReference>
<evidence type="ECO:0000313" key="20">
    <source>
        <dbReference type="Proteomes" id="UP000694397"/>
    </source>
</evidence>
<evidence type="ECO:0000256" key="17">
    <source>
        <dbReference type="SAM" id="SignalP"/>
    </source>
</evidence>
<dbReference type="PRINTS" id="PR00373">
    <property type="entry name" value="GLYCHORMONER"/>
</dbReference>
<dbReference type="GeneTree" id="ENSGT00940000160214"/>
<comment type="subcellular location">
    <subcellularLocation>
        <location evidence="2">Cell membrane</location>
        <topology evidence="2">Multi-pass membrane protein</topology>
    </subcellularLocation>
    <subcellularLocation>
        <location evidence="1">Golgi apparatus</location>
    </subcellularLocation>
</comment>
<evidence type="ECO:0000256" key="8">
    <source>
        <dbReference type="ARBA" id="ARBA00022989"/>
    </source>
</evidence>
<dbReference type="PROSITE" id="PS51450">
    <property type="entry name" value="LRR"/>
    <property type="match status" value="3"/>
</dbReference>
<dbReference type="OrthoDB" id="1883493at2759"/>
<feature type="chain" id="PRO_5034862197" evidence="17">
    <location>
        <begin position="23"/>
        <end position="893"/>
    </location>
</feature>
<keyword evidence="5 16" id="KW-0812">Transmembrane</keyword>
<evidence type="ECO:0000313" key="19">
    <source>
        <dbReference type="Ensembl" id="ENSSFOP00015008347.1"/>
    </source>
</evidence>
<dbReference type="GO" id="GO:0016500">
    <property type="term" value="F:protein-hormone receptor activity"/>
    <property type="evidence" value="ECO:0007669"/>
    <property type="project" value="InterPro"/>
</dbReference>
<evidence type="ECO:0000256" key="5">
    <source>
        <dbReference type="ARBA" id="ARBA00022692"/>
    </source>
</evidence>
<feature type="domain" description="G-protein coupled receptors family 1 profile" evidence="18">
    <location>
        <begin position="570"/>
        <end position="815"/>
    </location>
</feature>
<dbReference type="SUPFAM" id="SSF81321">
    <property type="entry name" value="Family A G protein-coupled receptor-like"/>
    <property type="match status" value="1"/>
</dbReference>
<keyword evidence="13" id="KW-0675">Receptor</keyword>
<sequence length="893" mass="98213">MPPRSLLLSLLLAVAEPRRTAAKGLRHGGCPSRCHCEADGARLRVDCSDLGLTALPANLSVFTSYLDLSMNSLAPLTAGALAEFRFLEELRLAGNGLTHIPEGAFSGLGGLKVLMLQNNQLQRVPCEALQNLRNLQSFRLDANHIHSAPPGCFHGLVSLRHLWLDDNALTEVPVQALAELSSLQAMTLALNKIRHIPDHAFANLSSLVVLHLHNNKIHSLGEKCFDGLRSLETLDLNYNSLLDFPFAIKALTNLKELSFHSNNIRSIPEKAFTGNPSLQMILFYDNPIKFVGKSAFQHLPELRMLSLNRASEITEFPDLTGTTSLESLTITRARLSSLPGTLCDHLTKLQVLDLSYNIIQDLPSFSSCRKIQKIDLHHNEILEVRAGTFQGLMELRSLDLSWNRVRSVEPHAFADLPLLSKLDLSSNALSSLPTAGLGGLTHLKLSGNGDLRELMSAEDFPKLRVMEMPYAFQCCAFVACERSAKLWDTEESSGRELQSRRDADIAHVLNRPEEDYSLEDLLLELEENPKSKQSVQCSPAPGPFRPCHHLFGSWIIRCAVWIIVVLSLVCNGLVAATIFLSPAFVSPAKHLIGLLAIINSLMGLSSGMLAVVDALTFGSFAQYGAWWENGMGCKITGFLSVFAGETCVFLLTTATLEQDLSARSSKSVKTGASSMNNIKAISALCFSLALVITVLPLLHIGEYGVSSLCLPLPFGEPSSLGFMVALVLLNLLCYFVMTFSYTRLSLGKGEMVHFMESSMIKHVACLLFTNCLLYFPMAFLSFCSLLSLSFISPEVAKSILLLIVPLPACLNPLLYILFNPHFKEDLCLLLKWTNLLKDQQHSSLVSVSSEDAEKQSCDSSQALVAFKLHQTPHQLLRQDAEISQTQVPLVPWS</sequence>
<dbReference type="InterPro" id="IPR002131">
    <property type="entry name" value="Gphrmn_rcpt_fam"/>
</dbReference>
<evidence type="ECO:0000256" key="10">
    <source>
        <dbReference type="ARBA" id="ARBA00023040"/>
    </source>
</evidence>
<dbReference type="GO" id="GO:0005886">
    <property type="term" value="C:plasma membrane"/>
    <property type="evidence" value="ECO:0007669"/>
    <property type="project" value="UniProtKB-SubCell"/>
</dbReference>
<dbReference type="InterPro" id="IPR003591">
    <property type="entry name" value="Leu-rich_rpt_typical-subtyp"/>
</dbReference>
<evidence type="ECO:0000256" key="9">
    <source>
        <dbReference type="ARBA" id="ARBA00023034"/>
    </source>
</evidence>
<dbReference type="KEGG" id="sfm:108942205"/>
<feature type="transmembrane region" description="Helical" evidence="16">
    <location>
        <begin position="763"/>
        <end position="787"/>
    </location>
</feature>
<evidence type="ECO:0000256" key="6">
    <source>
        <dbReference type="ARBA" id="ARBA00022729"/>
    </source>
</evidence>
<evidence type="ECO:0000256" key="2">
    <source>
        <dbReference type="ARBA" id="ARBA00004651"/>
    </source>
</evidence>
<keyword evidence="10" id="KW-0297">G-protein coupled receptor</keyword>
<evidence type="ECO:0000256" key="4">
    <source>
        <dbReference type="ARBA" id="ARBA00022614"/>
    </source>
</evidence>
<dbReference type="AlphaFoldDB" id="A0A8C9R465"/>
<dbReference type="PANTHER" id="PTHR24372:SF71">
    <property type="entry name" value="LEUCINE-RICH REPEAT-CONTAINING G-PROTEIN COUPLED RECEPTOR 5"/>
    <property type="match status" value="1"/>
</dbReference>
<organism evidence="19 20">
    <name type="scientific">Scleropages formosus</name>
    <name type="common">Asian bonytongue</name>
    <name type="synonym">Osteoglossum formosum</name>
    <dbReference type="NCBI Taxonomy" id="113540"/>
    <lineage>
        <taxon>Eukaryota</taxon>
        <taxon>Metazoa</taxon>
        <taxon>Chordata</taxon>
        <taxon>Craniata</taxon>
        <taxon>Vertebrata</taxon>
        <taxon>Euteleostomi</taxon>
        <taxon>Actinopterygii</taxon>
        <taxon>Neopterygii</taxon>
        <taxon>Teleostei</taxon>
        <taxon>Osteoglossocephala</taxon>
        <taxon>Osteoglossomorpha</taxon>
        <taxon>Osteoglossiformes</taxon>
        <taxon>Osteoglossidae</taxon>
        <taxon>Scleropages</taxon>
    </lineage>
</organism>
<keyword evidence="11 16" id="KW-0472">Membrane</keyword>
<keyword evidence="8 16" id="KW-1133">Transmembrane helix</keyword>
<dbReference type="Proteomes" id="UP000694397">
    <property type="component" value="Chromosome 5"/>
</dbReference>
<keyword evidence="3" id="KW-1003">Cell membrane</keyword>
<feature type="transmembrane region" description="Helical" evidence="16">
    <location>
        <begin position="799"/>
        <end position="818"/>
    </location>
</feature>
<dbReference type="Ensembl" id="ENSSFOT00015008466.2">
    <property type="protein sequence ID" value="ENSSFOP00015008347.1"/>
    <property type="gene ID" value="ENSSFOG00015005424.2"/>
</dbReference>
<keyword evidence="9" id="KW-0333">Golgi apparatus</keyword>
<reference evidence="19" key="3">
    <citation type="submission" date="2025-09" db="UniProtKB">
        <authorList>
            <consortium name="Ensembl"/>
        </authorList>
    </citation>
    <scope>IDENTIFICATION</scope>
</reference>
<proteinExistence type="predicted"/>
<dbReference type="SMART" id="SM00013">
    <property type="entry name" value="LRRNT"/>
    <property type="match status" value="1"/>
</dbReference>
<dbReference type="InterPro" id="IPR017452">
    <property type="entry name" value="GPCR_Rhodpsn_7TM"/>
</dbReference>
<evidence type="ECO:0000256" key="14">
    <source>
        <dbReference type="ARBA" id="ARBA00023180"/>
    </source>
</evidence>
<dbReference type="GO" id="GO:0009755">
    <property type="term" value="P:hormone-mediated signaling pathway"/>
    <property type="evidence" value="ECO:0007669"/>
    <property type="project" value="TreeGrafter"/>
</dbReference>
<feature type="transmembrane region" description="Helical" evidence="16">
    <location>
        <begin position="554"/>
        <end position="580"/>
    </location>
</feature>
<evidence type="ECO:0000256" key="15">
    <source>
        <dbReference type="ARBA" id="ARBA00023224"/>
    </source>
</evidence>
<evidence type="ECO:0000259" key="18">
    <source>
        <dbReference type="PROSITE" id="PS50262"/>
    </source>
</evidence>
<reference evidence="19" key="2">
    <citation type="submission" date="2025-08" db="UniProtKB">
        <authorList>
            <consortium name="Ensembl"/>
        </authorList>
    </citation>
    <scope>IDENTIFICATION</scope>
</reference>
<feature type="transmembrane region" description="Helical" evidence="16">
    <location>
        <begin position="592"/>
        <end position="615"/>
    </location>
</feature>
<dbReference type="SMART" id="SM00369">
    <property type="entry name" value="LRR_TYP"/>
    <property type="match status" value="13"/>
</dbReference>
<dbReference type="Pfam" id="PF01462">
    <property type="entry name" value="LRRNT"/>
    <property type="match status" value="1"/>
</dbReference>
<reference evidence="19 20" key="1">
    <citation type="submission" date="2019-04" db="EMBL/GenBank/DDBJ databases">
        <authorList>
            <consortium name="Wellcome Sanger Institute Data Sharing"/>
        </authorList>
    </citation>
    <scope>NUCLEOTIDE SEQUENCE [LARGE SCALE GENOMIC DNA]</scope>
</reference>
<evidence type="ECO:0000256" key="1">
    <source>
        <dbReference type="ARBA" id="ARBA00004555"/>
    </source>
</evidence>
<evidence type="ECO:0000256" key="3">
    <source>
        <dbReference type="ARBA" id="ARBA00022475"/>
    </source>
</evidence>
<protein>
    <submittedName>
        <fullName evidence="19">Leucine rich repeat containing G protein-coupled receptor 5</fullName>
    </submittedName>
</protein>
<feature type="transmembrane region" description="Helical" evidence="16">
    <location>
        <begin position="677"/>
        <end position="700"/>
    </location>
</feature>
<dbReference type="PROSITE" id="PS50262">
    <property type="entry name" value="G_PROTEIN_RECEP_F1_2"/>
    <property type="match status" value="1"/>
</dbReference>
<dbReference type="PANTHER" id="PTHR24372">
    <property type="entry name" value="GLYCOPROTEIN HORMONE RECEPTOR"/>
    <property type="match status" value="1"/>
</dbReference>
<keyword evidence="12" id="KW-1015">Disulfide bond</keyword>
<feature type="signal peptide" evidence="17">
    <location>
        <begin position="1"/>
        <end position="22"/>
    </location>
</feature>
<keyword evidence="15" id="KW-0807">Transducer</keyword>
<dbReference type="GO" id="GO:0007189">
    <property type="term" value="P:adenylate cyclase-activating G protein-coupled receptor signaling pathway"/>
    <property type="evidence" value="ECO:0007669"/>
    <property type="project" value="TreeGrafter"/>
</dbReference>
<dbReference type="InterPro" id="IPR001611">
    <property type="entry name" value="Leu-rich_rpt"/>
</dbReference>
<dbReference type="GO" id="GO:0008528">
    <property type="term" value="F:G protein-coupled peptide receptor activity"/>
    <property type="evidence" value="ECO:0007669"/>
    <property type="project" value="TreeGrafter"/>
</dbReference>
<dbReference type="SUPFAM" id="SSF52058">
    <property type="entry name" value="L domain-like"/>
    <property type="match status" value="2"/>
</dbReference>
<evidence type="ECO:0000256" key="11">
    <source>
        <dbReference type="ARBA" id="ARBA00023136"/>
    </source>
</evidence>